<feature type="transmembrane region" description="Helical" evidence="1">
    <location>
        <begin position="141"/>
        <end position="166"/>
    </location>
</feature>
<reference evidence="2 3" key="1">
    <citation type="submission" date="2016-10" db="EMBL/GenBank/DDBJ databases">
        <authorList>
            <person name="de Groot N.N."/>
        </authorList>
    </citation>
    <scope>NUCLEOTIDE SEQUENCE [LARGE SCALE GENOMIC DNA]</scope>
    <source>
        <strain evidence="2 3">CGMCC 1.10457</strain>
    </source>
</reference>
<dbReference type="EMBL" id="FOZK01000002">
    <property type="protein sequence ID" value="SFR96658.1"/>
    <property type="molecule type" value="Genomic_DNA"/>
</dbReference>
<name>A0A1I6L087_9EURY</name>
<evidence type="ECO:0000256" key="1">
    <source>
        <dbReference type="SAM" id="Phobius"/>
    </source>
</evidence>
<dbReference type="RefSeq" id="WP_089815826.1">
    <property type="nucleotide sequence ID" value="NZ_FOZK01000002.1"/>
</dbReference>
<feature type="transmembrane region" description="Helical" evidence="1">
    <location>
        <begin position="117"/>
        <end position="134"/>
    </location>
</feature>
<organism evidence="2 3">
    <name type="scientific">Halomicrobium zhouii</name>
    <dbReference type="NCBI Taxonomy" id="767519"/>
    <lineage>
        <taxon>Archaea</taxon>
        <taxon>Methanobacteriati</taxon>
        <taxon>Methanobacteriota</taxon>
        <taxon>Stenosarchaea group</taxon>
        <taxon>Halobacteria</taxon>
        <taxon>Halobacteriales</taxon>
        <taxon>Haloarculaceae</taxon>
        <taxon>Halomicrobium</taxon>
    </lineage>
</organism>
<keyword evidence="1" id="KW-1133">Transmembrane helix</keyword>
<feature type="transmembrane region" description="Helical" evidence="1">
    <location>
        <begin position="35"/>
        <end position="61"/>
    </location>
</feature>
<gene>
    <name evidence="2" type="ORF">SAMN05216559_1675</name>
</gene>
<dbReference type="AlphaFoldDB" id="A0A1I6L087"/>
<keyword evidence="1" id="KW-0812">Transmembrane</keyword>
<accession>A0A1I6L087</accession>
<evidence type="ECO:0000313" key="2">
    <source>
        <dbReference type="EMBL" id="SFR96658.1"/>
    </source>
</evidence>
<dbReference type="STRING" id="767519.SAMN05216559_1675"/>
<proteinExistence type="predicted"/>
<sequence>MVDNTSHVDDPSHVDDVTEDDQEFDTLIGILGDGIVGAAGGLAGTAALTVGLLIAASIGAFDTDSFALLTRMIGLEGYVPGVLFGFFLFLLGGMIPWPLLFASLKEYLPGESDPVKGAFFGAAIWTGFVLAFYTGQSGLTLVAYVILTFLAHVFYGLSLGAVFNYFMTRPDSIV</sequence>
<protein>
    <submittedName>
        <fullName evidence="2">Uncharacterized protein</fullName>
    </submittedName>
</protein>
<dbReference type="InterPro" id="IPR046739">
    <property type="entry name" value="DUF6789"/>
</dbReference>
<dbReference type="Proteomes" id="UP000199062">
    <property type="component" value="Unassembled WGS sequence"/>
</dbReference>
<keyword evidence="3" id="KW-1185">Reference proteome</keyword>
<keyword evidence="1" id="KW-0472">Membrane</keyword>
<dbReference type="OrthoDB" id="342717at2157"/>
<dbReference type="Pfam" id="PF20587">
    <property type="entry name" value="DUF6789"/>
    <property type="match status" value="1"/>
</dbReference>
<evidence type="ECO:0000313" key="3">
    <source>
        <dbReference type="Proteomes" id="UP000199062"/>
    </source>
</evidence>
<feature type="transmembrane region" description="Helical" evidence="1">
    <location>
        <begin position="73"/>
        <end position="97"/>
    </location>
</feature>